<dbReference type="EMBL" id="JANBPK010001224">
    <property type="protein sequence ID" value="KAJ2924391.1"/>
    <property type="molecule type" value="Genomic_DNA"/>
</dbReference>
<dbReference type="InterPro" id="IPR011009">
    <property type="entry name" value="Kinase-like_dom_sf"/>
</dbReference>
<dbReference type="Proteomes" id="UP001140091">
    <property type="component" value="Unassembled WGS sequence"/>
</dbReference>
<dbReference type="PROSITE" id="PS00109">
    <property type="entry name" value="PROTEIN_KINASE_TYR"/>
    <property type="match status" value="1"/>
</dbReference>
<proteinExistence type="predicted"/>
<sequence>MDSSTPSAYSIDSTQENLNRLHDMISQDLGDNIPEAPSSWAESLYKDLSTTGAMQNFLDGGSEYCNGRWTKIPKAPKVNSELYHPICRIINSVIQRLGTSGASNGREAVVSEPTRGATGGVEQYVGPDIAIKATGPSFSIVKGRPTAFTNVAAYFDVKLDSEVDDVWSHLARMSEHAKHIFIGQPNRFYVRSMLVTEHSARLFHFDRSGALYTLPFNFHEDPHTFIRLILGLSTLDERILGLDDSIRWTTAADGTKNGGTLTTIGPDKTIVTYELVSGEDPFIRPTLRGRGTTCWAAKNSEGQRFIVKDYWVTDKCTSEFKLLQAVKGLRGICHMVSYEKDRAQTQDFRGDISSFKKGAFQNLASVRIVMKAYGSTIEHFTSIEQVLAALRDAITAHKALLSRNIIHRDVSPNNILLPADPEDNERGVLIDLDMAFETDEQVSKTLIDHRLGTRMFQSFMVLKSYRFASILDKVDHHYARVIGLFDAALERLQKSVAAAVSAPKADAVSCCPGSQSTTSDSVVSKPTSVVTSATSLQDFQPVTPPDGGSPPPTDGKASPDRPLTPPNQATGHVEPVISRSPKRRYDEIEFDDGEDASFDSKRRCPPGRTSGEDNVEVLQAIKDCYALEKQIQNMETKLQDLRNTHTAKIGYINKHSTLLSPMSRIPLEIQQYIFEYAVNSSENSRTGTVLTISSVCGQWRYAALKTSSLWSHISITLPKYPLPHQFYWEREGIEPHQWLDAKINTFDVSEWTAKVQVLLEFAKTFASRSRNYPLTLTFDATKLFVFGGSDEPRVLISSMLDGFSMCTKPLLDVLCGLAPRLRDVDFSLPCATPCTTLLQILGVLNRDMSPQLRNVQVAIDLKDFSVPDYGKIRGAFEAMKRGQSFAGSDLYHSYSLNLRSICPEYFSLPIIWSGLTSLTFTSRAADFQLLEEPLDATLIICSLLHNCPNLEHCDFSLPTVSYDDEEPLSLDDNTLDSVISLPRLKTLKVRQISSAPLGFAKILDLPELRELTLTSNPWEPSPRGSNYPLHRPDSESSA</sequence>
<keyword evidence="4" id="KW-1185">Reference proteome</keyword>
<comment type="caution">
    <text evidence="3">The sequence shown here is derived from an EMBL/GenBank/DDBJ whole genome shotgun (WGS) entry which is preliminary data.</text>
</comment>
<reference evidence="3" key="1">
    <citation type="submission" date="2022-06" db="EMBL/GenBank/DDBJ databases">
        <title>Genome Sequence of Candolleomyces eurysporus.</title>
        <authorList>
            <person name="Buettner E."/>
        </authorList>
    </citation>
    <scope>NUCLEOTIDE SEQUENCE</scope>
    <source>
        <strain evidence="3">VTCC 930004</strain>
    </source>
</reference>
<feature type="domain" description="Fungal-type protein kinase" evidence="2">
    <location>
        <begin position="141"/>
        <end position="464"/>
    </location>
</feature>
<protein>
    <recommendedName>
        <fullName evidence="2">Fungal-type protein kinase domain-containing protein</fullName>
    </recommendedName>
</protein>
<dbReference type="OrthoDB" id="3063971at2759"/>
<feature type="region of interest" description="Disordered" evidence="1">
    <location>
        <begin position="533"/>
        <end position="611"/>
    </location>
</feature>
<dbReference type="Pfam" id="PF17667">
    <property type="entry name" value="Pkinase_fungal"/>
    <property type="match status" value="1"/>
</dbReference>
<feature type="compositionally biased region" description="Acidic residues" evidence="1">
    <location>
        <begin position="588"/>
        <end position="597"/>
    </location>
</feature>
<dbReference type="Gene3D" id="1.10.510.10">
    <property type="entry name" value="Transferase(Phosphotransferase) domain 1"/>
    <property type="match status" value="1"/>
</dbReference>
<dbReference type="GO" id="GO:0004672">
    <property type="term" value="F:protein kinase activity"/>
    <property type="evidence" value="ECO:0007669"/>
    <property type="project" value="InterPro"/>
</dbReference>
<feature type="region of interest" description="Disordered" evidence="1">
    <location>
        <begin position="1016"/>
        <end position="1038"/>
    </location>
</feature>
<evidence type="ECO:0000313" key="4">
    <source>
        <dbReference type="Proteomes" id="UP001140091"/>
    </source>
</evidence>
<dbReference type="InterPro" id="IPR040976">
    <property type="entry name" value="Pkinase_fungal"/>
</dbReference>
<evidence type="ECO:0000259" key="2">
    <source>
        <dbReference type="Pfam" id="PF17667"/>
    </source>
</evidence>
<name>A0A9W8IWW3_9AGAR</name>
<gene>
    <name evidence="3" type="ORF">H1R20_g12703</name>
</gene>
<dbReference type="InterPro" id="IPR008266">
    <property type="entry name" value="Tyr_kinase_AS"/>
</dbReference>
<evidence type="ECO:0000256" key="1">
    <source>
        <dbReference type="SAM" id="MobiDB-lite"/>
    </source>
</evidence>
<dbReference type="SUPFAM" id="SSF56112">
    <property type="entry name" value="Protein kinase-like (PK-like)"/>
    <property type="match status" value="1"/>
</dbReference>
<feature type="compositionally biased region" description="Pro residues" evidence="1">
    <location>
        <begin position="542"/>
        <end position="553"/>
    </location>
</feature>
<dbReference type="AlphaFoldDB" id="A0A9W8IWW3"/>
<accession>A0A9W8IWW3</accession>
<organism evidence="3 4">
    <name type="scientific">Candolleomyces eurysporus</name>
    <dbReference type="NCBI Taxonomy" id="2828524"/>
    <lineage>
        <taxon>Eukaryota</taxon>
        <taxon>Fungi</taxon>
        <taxon>Dikarya</taxon>
        <taxon>Basidiomycota</taxon>
        <taxon>Agaricomycotina</taxon>
        <taxon>Agaricomycetes</taxon>
        <taxon>Agaricomycetidae</taxon>
        <taxon>Agaricales</taxon>
        <taxon>Agaricineae</taxon>
        <taxon>Psathyrellaceae</taxon>
        <taxon>Candolleomyces</taxon>
    </lineage>
</organism>
<dbReference type="PANTHER" id="PTHR38248">
    <property type="entry name" value="FUNK1 6"/>
    <property type="match status" value="1"/>
</dbReference>
<feature type="non-terminal residue" evidence="3">
    <location>
        <position position="1038"/>
    </location>
</feature>
<dbReference type="PANTHER" id="PTHR38248:SF2">
    <property type="entry name" value="FUNK1 11"/>
    <property type="match status" value="1"/>
</dbReference>
<evidence type="ECO:0000313" key="3">
    <source>
        <dbReference type="EMBL" id="KAJ2924391.1"/>
    </source>
</evidence>